<dbReference type="InterPro" id="IPR057726">
    <property type="entry name" value="Tsg_C"/>
</dbReference>
<reference evidence="8" key="1">
    <citation type="submission" date="2025-08" db="UniProtKB">
        <authorList>
            <consortium name="RefSeq"/>
        </authorList>
    </citation>
    <scope>IDENTIFICATION</scope>
    <source>
        <strain evidence="8">Airmid</strain>
    </source>
</reference>
<evidence type="ECO:0000256" key="4">
    <source>
        <dbReference type="ARBA" id="ARBA00022525"/>
    </source>
</evidence>
<evidence type="ECO:0000256" key="6">
    <source>
        <dbReference type="ARBA" id="ARBA00023180"/>
    </source>
</evidence>
<accession>A0A6P6YKD1</accession>
<dbReference type="Pfam" id="PF23782">
    <property type="entry name" value="Tsg_N"/>
    <property type="match status" value="1"/>
</dbReference>
<evidence type="ECO:0000313" key="7">
    <source>
        <dbReference type="Proteomes" id="UP000515146"/>
    </source>
</evidence>
<dbReference type="GO" id="GO:0005615">
    <property type="term" value="C:extracellular space"/>
    <property type="evidence" value="ECO:0007669"/>
    <property type="project" value="TreeGrafter"/>
</dbReference>
<evidence type="ECO:0000256" key="2">
    <source>
        <dbReference type="ARBA" id="ARBA00010047"/>
    </source>
</evidence>
<keyword evidence="4" id="KW-0964">Secreted</keyword>
<dbReference type="InterPro" id="IPR057635">
    <property type="entry name" value="Tsg_N"/>
</dbReference>
<dbReference type="AlphaFoldDB" id="A0A6P6YKD1"/>
<dbReference type="Pfam" id="PF04668">
    <property type="entry name" value="Tsg"/>
    <property type="match status" value="1"/>
</dbReference>
<dbReference type="GO" id="GO:0030510">
    <property type="term" value="P:regulation of BMP signaling pathway"/>
    <property type="evidence" value="ECO:0007669"/>
    <property type="project" value="TreeGrafter"/>
</dbReference>
<evidence type="ECO:0000256" key="3">
    <source>
        <dbReference type="ARBA" id="ARBA00022473"/>
    </source>
</evidence>
<organism evidence="7 8">
    <name type="scientific">Dermatophagoides pteronyssinus</name>
    <name type="common">European house dust mite</name>
    <dbReference type="NCBI Taxonomy" id="6956"/>
    <lineage>
        <taxon>Eukaryota</taxon>
        <taxon>Metazoa</taxon>
        <taxon>Ecdysozoa</taxon>
        <taxon>Arthropoda</taxon>
        <taxon>Chelicerata</taxon>
        <taxon>Arachnida</taxon>
        <taxon>Acari</taxon>
        <taxon>Acariformes</taxon>
        <taxon>Sarcoptiformes</taxon>
        <taxon>Astigmata</taxon>
        <taxon>Psoroptidia</taxon>
        <taxon>Analgoidea</taxon>
        <taxon>Pyroglyphidae</taxon>
        <taxon>Dermatophagoidinae</taxon>
        <taxon>Dermatophagoides</taxon>
    </lineage>
</organism>
<evidence type="ECO:0000256" key="1">
    <source>
        <dbReference type="ARBA" id="ARBA00004613"/>
    </source>
</evidence>
<sequence>MNSNQFFLIIFWLFGYSTNKSFQTEQEYRSSDLDNIKCDSIVCASIVSKCILTSDCKCDNIHSNRTCSENCSKCLDYLYQDCCLCFDLCESKQDETENIQQRSNVGHIQDPQPDFFTLLTESPDPLERWKTISYSLILPIEEKDFQSKDENSENSSELEMKCTVAYMAQCLSMNKCRSSCASMGSTTFRWFHDGCCECVGQYCNEFGLDKSNCTACPFIITGESTDREDL</sequence>
<dbReference type="FunCoup" id="A0A6P6YKD1">
    <property type="interactions" value="177"/>
</dbReference>
<keyword evidence="7" id="KW-1185">Reference proteome</keyword>
<dbReference type="OMA" id="WKTISYS"/>
<dbReference type="Proteomes" id="UP000515146">
    <property type="component" value="Unplaced"/>
</dbReference>
<dbReference type="GeneID" id="113799271"/>
<dbReference type="RefSeq" id="XP_027205682.1">
    <property type="nucleotide sequence ID" value="XM_027349881.1"/>
</dbReference>
<protein>
    <submittedName>
        <fullName evidence="8">Protein twisted gastrulation-like</fullName>
    </submittedName>
</protein>
<dbReference type="GO" id="GO:0016301">
    <property type="term" value="F:kinase activity"/>
    <property type="evidence" value="ECO:0007669"/>
    <property type="project" value="UniProtKB-KW"/>
</dbReference>
<keyword evidence="5" id="KW-0732">Signal</keyword>
<gene>
    <name evidence="8" type="primary">LOC113799271</name>
</gene>
<dbReference type="InterPro" id="IPR006761">
    <property type="entry name" value="Tsg"/>
</dbReference>
<name>A0A6P6YKD1_DERPT</name>
<evidence type="ECO:0000313" key="8">
    <source>
        <dbReference type="RefSeq" id="XP_027205682.1"/>
    </source>
</evidence>
<dbReference type="PANTHER" id="PTHR12312:SF16">
    <property type="entry name" value="TWISTED GASTRULATION PROTEIN HOMOLOG 1-A-RELATED"/>
    <property type="match status" value="1"/>
</dbReference>
<keyword evidence="6" id="KW-0325">Glycoprotein</keyword>
<comment type="similarity">
    <text evidence="2">Belongs to the twisted gastrulation protein family.</text>
</comment>
<proteinExistence type="inferred from homology"/>
<dbReference type="OrthoDB" id="10037323at2759"/>
<keyword evidence="3" id="KW-0217">Developmental protein</keyword>
<evidence type="ECO:0000256" key="5">
    <source>
        <dbReference type="ARBA" id="ARBA00022729"/>
    </source>
</evidence>
<dbReference type="InParanoid" id="A0A6P6YKD1"/>
<comment type="subcellular location">
    <subcellularLocation>
        <location evidence="1">Secreted</location>
    </subcellularLocation>
</comment>
<dbReference type="KEGG" id="dpte:113799271"/>
<dbReference type="PANTHER" id="PTHR12312">
    <property type="entry name" value="TWISTED GASTRULATION PROTEIN HOMOLOG 1-A-RELATED"/>
    <property type="match status" value="1"/>
</dbReference>